<dbReference type="PROSITE" id="PS00211">
    <property type="entry name" value="ABC_TRANSPORTER_1"/>
    <property type="match status" value="1"/>
</dbReference>
<dbReference type="SMART" id="SM00382">
    <property type="entry name" value="AAA"/>
    <property type="match status" value="2"/>
</dbReference>
<feature type="domain" description="ABC transporter" evidence="8">
    <location>
        <begin position="16"/>
        <end position="521"/>
    </location>
</feature>
<organism evidence="9 10">
    <name type="scientific">Chelatococcus reniformis</name>
    <dbReference type="NCBI Taxonomy" id="1494448"/>
    <lineage>
        <taxon>Bacteria</taxon>
        <taxon>Pseudomonadati</taxon>
        <taxon>Pseudomonadota</taxon>
        <taxon>Alphaproteobacteria</taxon>
        <taxon>Hyphomicrobiales</taxon>
        <taxon>Chelatococcaceae</taxon>
        <taxon>Chelatococcus</taxon>
    </lineage>
</organism>
<gene>
    <name evidence="9" type="primary">rbsA</name>
    <name evidence="9" type="ORF">GCM10010994_01250</name>
</gene>
<dbReference type="PANTHER" id="PTHR43790">
    <property type="entry name" value="CARBOHYDRATE TRANSPORT ATP-BINDING PROTEIN MG119-RELATED"/>
    <property type="match status" value="1"/>
</dbReference>
<keyword evidence="3" id="KW-0762">Sugar transport</keyword>
<evidence type="ECO:0000256" key="6">
    <source>
        <dbReference type="ARBA" id="ARBA00022840"/>
    </source>
</evidence>
<keyword evidence="4" id="KW-0677">Repeat</keyword>
<comment type="similarity">
    <text evidence="1">Belongs to the ABC transporter superfamily.</text>
</comment>
<keyword evidence="5" id="KW-0547">Nucleotide-binding</keyword>
<reference evidence="9" key="1">
    <citation type="journal article" date="2014" name="Int. J. Syst. Evol. Microbiol.">
        <title>Complete genome sequence of Corynebacterium casei LMG S-19264T (=DSM 44701T), isolated from a smear-ripened cheese.</title>
        <authorList>
            <consortium name="US DOE Joint Genome Institute (JGI-PGF)"/>
            <person name="Walter F."/>
            <person name="Albersmeier A."/>
            <person name="Kalinowski J."/>
            <person name="Ruckert C."/>
        </authorList>
    </citation>
    <scope>NUCLEOTIDE SEQUENCE</scope>
    <source>
        <strain evidence="9">CGMCC 1.12919</strain>
    </source>
</reference>
<name>A0A916TW83_9HYPH</name>
<keyword evidence="10" id="KW-1185">Reference proteome</keyword>
<protein>
    <submittedName>
        <fullName evidence="9">ABC transporter ATP-binding protein</fullName>
    </submittedName>
</protein>
<evidence type="ECO:0000313" key="9">
    <source>
        <dbReference type="EMBL" id="GGC45867.1"/>
    </source>
</evidence>
<feature type="compositionally biased region" description="Low complexity" evidence="7">
    <location>
        <begin position="527"/>
        <end position="539"/>
    </location>
</feature>
<dbReference type="RefSeq" id="WP_188607201.1">
    <property type="nucleotide sequence ID" value="NZ_BMGG01000001.1"/>
</dbReference>
<dbReference type="CDD" id="cd03215">
    <property type="entry name" value="ABC_Carb_Monos_II"/>
    <property type="match status" value="1"/>
</dbReference>
<dbReference type="Pfam" id="PF00005">
    <property type="entry name" value="ABC_tran"/>
    <property type="match status" value="2"/>
</dbReference>
<dbReference type="GO" id="GO:0016887">
    <property type="term" value="F:ATP hydrolysis activity"/>
    <property type="evidence" value="ECO:0007669"/>
    <property type="project" value="InterPro"/>
</dbReference>
<evidence type="ECO:0000256" key="2">
    <source>
        <dbReference type="ARBA" id="ARBA00022448"/>
    </source>
</evidence>
<evidence type="ECO:0000259" key="8">
    <source>
        <dbReference type="PROSITE" id="PS50893"/>
    </source>
</evidence>
<evidence type="ECO:0000313" key="10">
    <source>
        <dbReference type="Proteomes" id="UP000637002"/>
    </source>
</evidence>
<evidence type="ECO:0000256" key="1">
    <source>
        <dbReference type="ARBA" id="ARBA00005417"/>
    </source>
</evidence>
<reference evidence="9" key="2">
    <citation type="submission" date="2020-09" db="EMBL/GenBank/DDBJ databases">
        <authorList>
            <person name="Sun Q."/>
            <person name="Zhou Y."/>
        </authorList>
    </citation>
    <scope>NUCLEOTIDE SEQUENCE</scope>
    <source>
        <strain evidence="9">CGMCC 1.12919</strain>
    </source>
</reference>
<dbReference type="InterPro" id="IPR017871">
    <property type="entry name" value="ABC_transporter-like_CS"/>
</dbReference>
<dbReference type="GO" id="GO:0005524">
    <property type="term" value="F:ATP binding"/>
    <property type="evidence" value="ECO:0007669"/>
    <property type="project" value="UniProtKB-KW"/>
</dbReference>
<evidence type="ECO:0000256" key="7">
    <source>
        <dbReference type="SAM" id="MobiDB-lite"/>
    </source>
</evidence>
<dbReference type="InterPro" id="IPR027417">
    <property type="entry name" value="P-loop_NTPase"/>
</dbReference>
<dbReference type="InterPro" id="IPR003439">
    <property type="entry name" value="ABC_transporter-like_ATP-bd"/>
</dbReference>
<evidence type="ECO:0000256" key="5">
    <source>
        <dbReference type="ARBA" id="ARBA00022741"/>
    </source>
</evidence>
<sequence>MTTSGPLLPAAPGLLFEAEGLTKHYGPNPILQDVGFAVPRNKVVSFVGENGAGKSTLFNILSGIVAPDAGRMRIGGVAYQPRDYGEATRRGVARVFQEQSLILNVPVYENLLIGQEARFARLGQVLDRPAMIAAAERIIDDAGLDVDVRRRTGDYDFSKRQSIEIARACLAGIHLAAIDEPVVLLDEPTSALDRRDEEAFFRLVAKIRARGSLLFVSHRLTEVLDVSDVIYVLKDGRLVAELAPGGTSEADLHGYMVGRERAADYYYERRQRVLAPAAPVVLQARALAREGAFEPIDLAVRAGEIVGIGGLLDSGKSALGKAVAGVDPPTSGTVSLDGGPDAQPDIGRFVRQGLGYVPAERMAEGLIADASVAWNISLASGADLFSNILGVWRRRREIAIAEHYVRSLAIRSAAADVRAARLSGGNQQKAVLARWLCREPKVLVLDNPTRGVDAGAKEEIYRLVRDLADKGVAILLITDELLELIGLANRIIVLQRGRRVAEVPAPASAKPTERELVALMLPQSGRADGVPGPAVADPVDPNEPELAR</sequence>
<evidence type="ECO:0000256" key="4">
    <source>
        <dbReference type="ARBA" id="ARBA00022737"/>
    </source>
</evidence>
<dbReference type="CDD" id="cd03216">
    <property type="entry name" value="ABC_Carb_Monos_I"/>
    <property type="match status" value="1"/>
</dbReference>
<keyword evidence="2" id="KW-0813">Transport</keyword>
<accession>A0A916TW83</accession>
<evidence type="ECO:0000256" key="3">
    <source>
        <dbReference type="ARBA" id="ARBA00022597"/>
    </source>
</evidence>
<feature type="region of interest" description="Disordered" evidence="7">
    <location>
        <begin position="522"/>
        <end position="548"/>
    </location>
</feature>
<dbReference type="AlphaFoldDB" id="A0A916TW83"/>
<dbReference type="PROSITE" id="PS50893">
    <property type="entry name" value="ABC_TRANSPORTER_2"/>
    <property type="match status" value="1"/>
</dbReference>
<dbReference type="InterPro" id="IPR050107">
    <property type="entry name" value="ABC_carbohydrate_import_ATPase"/>
</dbReference>
<dbReference type="Proteomes" id="UP000637002">
    <property type="component" value="Unassembled WGS sequence"/>
</dbReference>
<dbReference type="SUPFAM" id="SSF52540">
    <property type="entry name" value="P-loop containing nucleoside triphosphate hydrolases"/>
    <property type="match status" value="2"/>
</dbReference>
<dbReference type="PANTHER" id="PTHR43790:SF9">
    <property type="entry name" value="GALACTOFURANOSE TRANSPORTER ATP-BINDING PROTEIN YTFR"/>
    <property type="match status" value="1"/>
</dbReference>
<proteinExistence type="inferred from homology"/>
<dbReference type="EMBL" id="BMGG01000001">
    <property type="protein sequence ID" value="GGC45867.1"/>
    <property type="molecule type" value="Genomic_DNA"/>
</dbReference>
<comment type="caution">
    <text evidence="9">The sequence shown here is derived from an EMBL/GenBank/DDBJ whole genome shotgun (WGS) entry which is preliminary data.</text>
</comment>
<dbReference type="InterPro" id="IPR003593">
    <property type="entry name" value="AAA+_ATPase"/>
</dbReference>
<dbReference type="Gene3D" id="3.40.50.300">
    <property type="entry name" value="P-loop containing nucleotide triphosphate hydrolases"/>
    <property type="match status" value="2"/>
</dbReference>
<keyword evidence="6 9" id="KW-0067">ATP-binding</keyword>